<keyword evidence="3" id="KW-0449">Lipoprotein</keyword>
<sequence length="185" mass="17652">MRTTSRRLAALAAAAALAGTLAACSGGGGGYGGGASSPTDTTTGGTTGSPSGGGGSASAAALTTGESDLGTIVVDGQGMTVYYYTPDEPGSGKSACTDECLAAWPPVHAGSGTPAVKGVTADVGTITGNDGEPQLTLDDRPVYLYAGDAAPGDVAGQGLQDIWWVVAPDGSEITTMAGSGGGGGY</sequence>
<evidence type="ECO:0000313" key="3">
    <source>
        <dbReference type="EMBL" id="SKC57382.1"/>
    </source>
</evidence>
<evidence type="ECO:0000256" key="2">
    <source>
        <dbReference type="SAM" id="SignalP"/>
    </source>
</evidence>
<feature type="chain" id="PRO_5010534996" evidence="2">
    <location>
        <begin position="24"/>
        <end position="185"/>
    </location>
</feature>
<keyword evidence="2" id="KW-0732">Signal</keyword>
<proteinExistence type="predicted"/>
<dbReference type="Pfam" id="PF03640">
    <property type="entry name" value="Lipoprotein_15"/>
    <property type="match status" value="2"/>
</dbReference>
<keyword evidence="4" id="KW-1185">Reference proteome</keyword>
<name>A0A1T5K0Q6_9MICO</name>
<feature type="region of interest" description="Disordered" evidence="1">
    <location>
        <begin position="31"/>
        <end position="61"/>
    </location>
</feature>
<protein>
    <submittedName>
        <fullName evidence="3">Predicted lipoprotein with conserved Yx(FWY)xxD motif</fullName>
    </submittedName>
</protein>
<gene>
    <name evidence="3" type="ORF">SAMN04324258_1750</name>
</gene>
<dbReference type="PANTHER" id="PTHR39335:SF1">
    <property type="entry name" value="BLL4220 PROTEIN"/>
    <property type="match status" value="1"/>
</dbReference>
<feature type="compositionally biased region" description="Gly residues" evidence="1">
    <location>
        <begin position="45"/>
        <end position="56"/>
    </location>
</feature>
<dbReference type="PROSITE" id="PS51257">
    <property type="entry name" value="PROKAR_LIPOPROTEIN"/>
    <property type="match status" value="1"/>
</dbReference>
<organism evidence="3 4">
    <name type="scientific">Krasilnikoviella flava</name>
    <dbReference type="NCBI Taxonomy" id="526729"/>
    <lineage>
        <taxon>Bacteria</taxon>
        <taxon>Bacillati</taxon>
        <taxon>Actinomycetota</taxon>
        <taxon>Actinomycetes</taxon>
        <taxon>Micrococcales</taxon>
        <taxon>Promicromonosporaceae</taxon>
        <taxon>Krasilnikoviella</taxon>
    </lineage>
</organism>
<feature type="signal peptide" evidence="2">
    <location>
        <begin position="1"/>
        <end position="23"/>
    </location>
</feature>
<dbReference type="Proteomes" id="UP000189777">
    <property type="component" value="Unassembled WGS sequence"/>
</dbReference>
<dbReference type="InterPro" id="IPR005297">
    <property type="entry name" value="Lipoprotein_repeat"/>
</dbReference>
<dbReference type="RefSeq" id="WP_079573540.1">
    <property type="nucleotide sequence ID" value="NZ_FUZQ01000003.1"/>
</dbReference>
<dbReference type="GO" id="GO:0043448">
    <property type="term" value="P:alkane catabolic process"/>
    <property type="evidence" value="ECO:0007669"/>
    <property type="project" value="TreeGrafter"/>
</dbReference>
<evidence type="ECO:0000256" key="1">
    <source>
        <dbReference type="SAM" id="MobiDB-lite"/>
    </source>
</evidence>
<dbReference type="PANTHER" id="PTHR39335">
    <property type="entry name" value="BLL4220 PROTEIN"/>
    <property type="match status" value="1"/>
</dbReference>
<dbReference type="AlphaFoldDB" id="A0A1T5K0Q6"/>
<dbReference type="EMBL" id="FUZQ01000003">
    <property type="protein sequence ID" value="SKC57382.1"/>
    <property type="molecule type" value="Genomic_DNA"/>
</dbReference>
<accession>A0A1T5K0Q6</accession>
<reference evidence="3 4" key="1">
    <citation type="submission" date="2017-02" db="EMBL/GenBank/DDBJ databases">
        <authorList>
            <person name="Peterson S.W."/>
        </authorList>
    </citation>
    <scope>NUCLEOTIDE SEQUENCE [LARGE SCALE GENOMIC DNA]</scope>
    <source>
        <strain evidence="3 4">DSM 21481</strain>
    </source>
</reference>
<evidence type="ECO:0000313" key="4">
    <source>
        <dbReference type="Proteomes" id="UP000189777"/>
    </source>
</evidence>
<dbReference type="OrthoDB" id="597632at2"/>